<evidence type="ECO:0000313" key="3">
    <source>
        <dbReference type="Proteomes" id="UP000188184"/>
    </source>
</evidence>
<gene>
    <name evidence="2" type="ORF">B0X71_19645</name>
</gene>
<dbReference type="AlphaFoldDB" id="A0A1Q2L4N6"/>
<keyword evidence="3" id="KW-1185">Reference proteome</keyword>
<dbReference type="KEGG" id="pmar:B0X71_19645"/>
<keyword evidence="1" id="KW-1133">Transmembrane helix</keyword>
<evidence type="ECO:0000256" key="1">
    <source>
        <dbReference type="SAM" id="Phobius"/>
    </source>
</evidence>
<geneLocation type="plasmid" evidence="2 3">
    <name>unnamed1</name>
</geneLocation>
<sequence>MQIILYALLLIILAVTWAGSVIAYAKEYNTKIKWAERLLVSAIVTLLFLVGSSMTYYFTTL</sequence>
<name>A0A1Q2L4N6_9BACL</name>
<keyword evidence="2" id="KW-0614">Plasmid</keyword>
<protein>
    <submittedName>
        <fullName evidence="2">Uncharacterized protein</fullName>
    </submittedName>
</protein>
<keyword evidence="1" id="KW-0812">Transmembrane</keyword>
<accession>A0A1Q2L4N6</accession>
<reference evidence="2 3" key="1">
    <citation type="submission" date="2017-02" db="EMBL/GenBank/DDBJ databases">
        <title>The complete genomic sequence of a novel cold adapted crude oil-degrading bacterium Planococcus qaidamina Y42.</title>
        <authorList>
            <person name="Yang R."/>
        </authorList>
    </citation>
    <scope>NUCLEOTIDE SEQUENCE [LARGE SCALE GENOMIC DNA]</scope>
    <source>
        <strain evidence="2 3">Y42</strain>
        <plasmid evidence="2 3">unnamed1</plasmid>
    </source>
</reference>
<dbReference type="EMBL" id="CP019641">
    <property type="protein sequence ID" value="AQQ55386.1"/>
    <property type="molecule type" value="Genomic_DNA"/>
</dbReference>
<organism evidence="2 3">
    <name type="scientific">Planococcus lenghuensis</name>
    <dbReference type="NCBI Taxonomy" id="2213202"/>
    <lineage>
        <taxon>Bacteria</taxon>
        <taxon>Bacillati</taxon>
        <taxon>Bacillota</taxon>
        <taxon>Bacilli</taxon>
        <taxon>Bacillales</taxon>
        <taxon>Caryophanaceae</taxon>
        <taxon>Planococcus</taxon>
    </lineage>
</organism>
<feature type="transmembrane region" description="Helical" evidence="1">
    <location>
        <begin position="37"/>
        <end position="58"/>
    </location>
</feature>
<evidence type="ECO:0000313" key="2">
    <source>
        <dbReference type="EMBL" id="AQQ55386.1"/>
    </source>
</evidence>
<feature type="transmembrane region" description="Helical" evidence="1">
    <location>
        <begin position="6"/>
        <end position="25"/>
    </location>
</feature>
<proteinExistence type="predicted"/>
<keyword evidence="1" id="KW-0472">Membrane</keyword>
<dbReference type="Proteomes" id="UP000188184">
    <property type="component" value="Plasmid unnamed1"/>
</dbReference>